<gene>
    <name evidence="1" type="ORF">DILT_LOCUS17100</name>
</gene>
<name>A0A3P7N2W7_DIBLA</name>
<evidence type="ECO:0000313" key="2">
    <source>
        <dbReference type="Proteomes" id="UP000281553"/>
    </source>
</evidence>
<sequence>MDTSVSTISFALRGVIVELALFSCIDCGDLDDSLGVSIVEYRITFIVVITGF</sequence>
<organism evidence="1 2">
    <name type="scientific">Dibothriocephalus latus</name>
    <name type="common">Fish tapeworm</name>
    <name type="synonym">Diphyllobothrium latum</name>
    <dbReference type="NCBI Taxonomy" id="60516"/>
    <lineage>
        <taxon>Eukaryota</taxon>
        <taxon>Metazoa</taxon>
        <taxon>Spiralia</taxon>
        <taxon>Lophotrochozoa</taxon>
        <taxon>Platyhelminthes</taxon>
        <taxon>Cestoda</taxon>
        <taxon>Eucestoda</taxon>
        <taxon>Diphyllobothriidea</taxon>
        <taxon>Diphyllobothriidae</taxon>
        <taxon>Dibothriocephalus</taxon>
    </lineage>
</organism>
<accession>A0A3P7N2W7</accession>
<proteinExistence type="predicted"/>
<keyword evidence="2" id="KW-1185">Reference proteome</keyword>
<protein>
    <submittedName>
        <fullName evidence="1">Uncharacterized protein</fullName>
    </submittedName>
</protein>
<dbReference type="AlphaFoldDB" id="A0A3P7N2W7"/>
<reference evidence="1 2" key="1">
    <citation type="submission" date="2018-11" db="EMBL/GenBank/DDBJ databases">
        <authorList>
            <consortium name="Pathogen Informatics"/>
        </authorList>
    </citation>
    <scope>NUCLEOTIDE SEQUENCE [LARGE SCALE GENOMIC DNA]</scope>
</reference>
<evidence type="ECO:0000313" key="1">
    <source>
        <dbReference type="EMBL" id="VDN36685.1"/>
    </source>
</evidence>
<dbReference type="EMBL" id="UYRU01089347">
    <property type="protein sequence ID" value="VDN36685.1"/>
    <property type="molecule type" value="Genomic_DNA"/>
</dbReference>
<dbReference type="Proteomes" id="UP000281553">
    <property type="component" value="Unassembled WGS sequence"/>
</dbReference>